<feature type="transmembrane region" description="Helical" evidence="8">
    <location>
        <begin position="312"/>
        <end position="337"/>
    </location>
</feature>
<feature type="transmembrane region" description="Helical" evidence="8">
    <location>
        <begin position="357"/>
        <end position="384"/>
    </location>
</feature>
<evidence type="ECO:0000313" key="10">
    <source>
        <dbReference type="EMBL" id="MEB8337813.1"/>
    </source>
</evidence>
<evidence type="ECO:0000256" key="4">
    <source>
        <dbReference type="ARBA" id="ARBA00022519"/>
    </source>
</evidence>
<dbReference type="CDD" id="cd06261">
    <property type="entry name" value="TM_PBP2"/>
    <property type="match status" value="2"/>
</dbReference>
<dbReference type="PANTHER" id="PTHR43357:SF3">
    <property type="entry name" value="FE(3+)-TRANSPORT SYSTEM PERMEASE PROTEIN FBPB 2"/>
    <property type="match status" value="1"/>
</dbReference>
<keyword evidence="2 8" id="KW-0813">Transport</keyword>
<keyword evidence="3" id="KW-1003">Cell membrane</keyword>
<keyword evidence="7 8" id="KW-0472">Membrane</keyword>
<feature type="transmembrane region" description="Helical" evidence="8">
    <location>
        <begin position="205"/>
        <end position="227"/>
    </location>
</feature>
<organism evidence="10 11">
    <name type="scientific">Streptomyces endophyticus</name>
    <dbReference type="NCBI Taxonomy" id="714166"/>
    <lineage>
        <taxon>Bacteria</taxon>
        <taxon>Bacillati</taxon>
        <taxon>Actinomycetota</taxon>
        <taxon>Actinomycetes</taxon>
        <taxon>Kitasatosporales</taxon>
        <taxon>Streptomycetaceae</taxon>
        <taxon>Streptomyces</taxon>
    </lineage>
</organism>
<dbReference type="Gene3D" id="1.10.3720.10">
    <property type="entry name" value="MetI-like"/>
    <property type="match status" value="2"/>
</dbReference>
<name>A0ABU6F2W1_9ACTN</name>
<proteinExistence type="inferred from homology"/>
<feature type="domain" description="ABC transmembrane type-1" evidence="9">
    <location>
        <begin position="360"/>
        <end position="553"/>
    </location>
</feature>
<feature type="transmembrane region" description="Helical" evidence="8">
    <location>
        <begin position="259"/>
        <end position="278"/>
    </location>
</feature>
<feature type="transmembrane region" description="Helical" evidence="8">
    <location>
        <begin position="532"/>
        <end position="553"/>
    </location>
</feature>
<evidence type="ECO:0000256" key="1">
    <source>
        <dbReference type="ARBA" id="ARBA00004429"/>
    </source>
</evidence>
<dbReference type="SUPFAM" id="SSF161098">
    <property type="entry name" value="MetI-like"/>
    <property type="match status" value="2"/>
</dbReference>
<feature type="transmembrane region" description="Helical" evidence="8">
    <location>
        <begin position="154"/>
        <end position="177"/>
    </location>
</feature>
<dbReference type="PANTHER" id="PTHR43357">
    <property type="entry name" value="INNER MEMBRANE ABC TRANSPORTER PERMEASE PROTEIN YDCV"/>
    <property type="match status" value="1"/>
</dbReference>
<evidence type="ECO:0000256" key="7">
    <source>
        <dbReference type="ARBA" id="ARBA00023136"/>
    </source>
</evidence>
<dbReference type="Proteomes" id="UP001354931">
    <property type="component" value="Unassembled WGS sequence"/>
</dbReference>
<feature type="transmembrane region" description="Helical" evidence="8">
    <location>
        <begin position="77"/>
        <end position="101"/>
    </location>
</feature>
<feature type="transmembrane region" description="Helical" evidence="8">
    <location>
        <begin position="396"/>
        <end position="417"/>
    </location>
</feature>
<comment type="similarity">
    <text evidence="8">Belongs to the binding-protein-dependent transport system permease family.</text>
</comment>
<keyword evidence="6 8" id="KW-1133">Transmembrane helix</keyword>
<evidence type="ECO:0000256" key="6">
    <source>
        <dbReference type="ARBA" id="ARBA00022989"/>
    </source>
</evidence>
<feature type="transmembrane region" description="Helical" evidence="8">
    <location>
        <begin position="507"/>
        <end position="526"/>
    </location>
</feature>
<protein>
    <submittedName>
        <fullName evidence="10">Iron ABC transporter permease</fullName>
    </submittedName>
</protein>
<dbReference type="InterPro" id="IPR000515">
    <property type="entry name" value="MetI-like"/>
</dbReference>
<evidence type="ECO:0000256" key="2">
    <source>
        <dbReference type="ARBA" id="ARBA00022448"/>
    </source>
</evidence>
<feature type="domain" description="ABC transmembrane type-1" evidence="9">
    <location>
        <begin position="78"/>
        <end position="279"/>
    </location>
</feature>
<feature type="transmembrane region" description="Helical" evidence="8">
    <location>
        <begin position="113"/>
        <end position="134"/>
    </location>
</feature>
<evidence type="ECO:0000256" key="8">
    <source>
        <dbReference type="RuleBase" id="RU363032"/>
    </source>
</evidence>
<feature type="transmembrane region" description="Helical" evidence="8">
    <location>
        <begin position="25"/>
        <end position="46"/>
    </location>
</feature>
<dbReference type="PROSITE" id="PS50928">
    <property type="entry name" value="ABC_TM1"/>
    <property type="match status" value="2"/>
</dbReference>
<sequence>MTTTDTPPEQRTAAAARRPRRRPGIWVLIAVLLTLLLLAIVVLPQLRIVTAAFSDGHGGATLAHFAEFFTTARFTEALWHSVVVSLAAGLLSCLVGIPAAYLLAQYDLPRRSLFLTLATMATVSPPFLGAYAWVMLLGRGGILTDVLPLPFDTIIGPGGIIWVTIWATQSMTFLIAYDTFRSIDPSLDEAASSVGSHPWRTRLRIVLPLAVPALVTGFYTAAMKIFADFGTPLIIGGGYRMLPVQVYNEFLSEVSTNPALASSASLVMLAVAGATLAVQQWALRRRTYASVGVRTRPLQPVGRAQKVLMTGWLCLVFFLSFVPHLVVIGTSFLTWQTGILTWTPTLANYRQLFAEDLGTILTSFVLAGIGCVLCILVGVLTAYITVRRRYRVLAPALNIMVMIPYILPGTVLAIGLILSFNSAPLILTGTATIIVLVYLTRRLPYFMKSVEAAMTQVHPALEEAAISVGAKPLRAFRQATLPAIRPAVVSGGTVAFLQMITELSATIMVYAVPFVTMTVVIFNNAVQPGSPFGVASAMTVVLMVSVYVPLYFVRRRFSDLRTS</sequence>
<keyword evidence="5 8" id="KW-0812">Transmembrane</keyword>
<evidence type="ECO:0000256" key="3">
    <source>
        <dbReference type="ARBA" id="ARBA00022475"/>
    </source>
</evidence>
<dbReference type="RefSeq" id="WP_326015483.1">
    <property type="nucleotide sequence ID" value="NZ_JAOZYC010000075.1"/>
</dbReference>
<accession>A0ABU6F2W1</accession>
<keyword evidence="4" id="KW-0997">Cell inner membrane</keyword>
<dbReference type="EMBL" id="JAOZYC010000075">
    <property type="protein sequence ID" value="MEB8337813.1"/>
    <property type="molecule type" value="Genomic_DNA"/>
</dbReference>
<comment type="caution">
    <text evidence="10">The sequence shown here is derived from an EMBL/GenBank/DDBJ whole genome shotgun (WGS) entry which is preliminary data.</text>
</comment>
<feature type="transmembrane region" description="Helical" evidence="8">
    <location>
        <begin position="423"/>
        <end position="440"/>
    </location>
</feature>
<evidence type="ECO:0000259" key="9">
    <source>
        <dbReference type="PROSITE" id="PS50928"/>
    </source>
</evidence>
<gene>
    <name evidence="10" type="ORF">OKJ99_09870</name>
</gene>
<evidence type="ECO:0000256" key="5">
    <source>
        <dbReference type="ARBA" id="ARBA00022692"/>
    </source>
</evidence>
<reference evidence="10 11" key="1">
    <citation type="submission" date="2022-10" db="EMBL/GenBank/DDBJ databases">
        <authorList>
            <person name="Xie J."/>
            <person name="Shen N."/>
        </authorList>
    </citation>
    <scope>NUCLEOTIDE SEQUENCE [LARGE SCALE GENOMIC DNA]</scope>
    <source>
        <strain evidence="10 11">YIM65594</strain>
    </source>
</reference>
<evidence type="ECO:0000313" key="11">
    <source>
        <dbReference type="Proteomes" id="UP001354931"/>
    </source>
</evidence>
<keyword evidence="11" id="KW-1185">Reference proteome</keyword>
<dbReference type="InterPro" id="IPR035906">
    <property type="entry name" value="MetI-like_sf"/>
</dbReference>
<comment type="subcellular location">
    <subcellularLocation>
        <location evidence="1">Cell inner membrane</location>
        <topology evidence="1">Multi-pass membrane protein</topology>
    </subcellularLocation>
    <subcellularLocation>
        <location evidence="8">Cell membrane</location>
        <topology evidence="8">Multi-pass membrane protein</topology>
    </subcellularLocation>
</comment>
<dbReference type="Pfam" id="PF00528">
    <property type="entry name" value="BPD_transp_1"/>
    <property type="match status" value="2"/>
</dbReference>